<name>A0ABM5GF82_9SAUR</name>
<feature type="region of interest" description="Disordered" evidence="1">
    <location>
        <begin position="77"/>
        <end position="128"/>
    </location>
</feature>
<protein>
    <submittedName>
        <fullName evidence="3">Cell cycle regulator of non-homologous end joining</fullName>
    </submittedName>
</protein>
<keyword evidence="2" id="KW-1185">Reference proteome</keyword>
<dbReference type="PANTHER" id="PTHR14566">
    <property type="entry name" value="CELL CYCLE REGULATOR OF NON-HOMOLOGOUS END JOINING"/>
    <property type="match status" value="1"/>
</dbReference>
<accession>A0ABM5GF82</accession>
<dbReference type="GeneID" id="110091375"/>
<dbReference type="Proteomes" id="UP001652642">
    <property type="component" value="Chromosome 5"/>
</dbReference>
<evidence type="ECO:0000313" key="2">
    <source>
        <dbReference type="Proteomes" id="UP001652642"/>
    </source>
</evidence>
<organism evidence="2 3">
    <name type="scientific">Pogona vitticeps</name>
    <name type="common">central bearded dragon</name>
    <dbReference type="NCBI Taxonomy" id="103695"/>
    <lineage>
        <taxon>Eukaryota</taxon>
        <taxon>Metazoa</taxon>
        <taxon>Chordata</taxon>
        <taxon>Craniata</taxon>
        <taxon>Vertebrata</taxon>
        <taxon>Euteleostomi</taxon>
        <taxon>Lepidosauria</taxon>
        <taxon>Squamata</taxon>
        <taxon>Bifurcata</taxon>
        <taxon>Unidentata</taxon>
        <taxon>Episquamata</taxon>
        <taxon>Toxicofera</taxon>
        <taxon>Iguania</taxon>
        <taxon>Acrodonta</taxon>
        <taxon>Agamidae</taxon>
        <taxon>Amphibolurinae</taxon>
        <taxon>Pogona</taxon>
    </lineage>
</organism>
<dbReference type="RefSeq" id="XP_072856317.1">
    <property type="nucleotide sequence ID" value="XM_073000216.1"/>
</dbReference>
<dbReference type="PANTHER" id="PTHR14566:SF0">
    <property type="entry name" value="CELL CYCLE REGULATOR OF NON-HOMOLOGOUS END JOINING"/>
    <property type="match status" value="1"/>
</dbReference>
<dbReference type="InterPro" id="IPR028278">
    <property type="entry name" value="MRI"/>
</dbReference>
<proteinExistence type="predicted"/>
<sequence>MASPEAAKRRILPAWMAERAAEPAQEAEAKPKRRKMAALPRLETVYCMNEAELVDIALCFLAENCKDKEMEAAYSEDEVTATQQVPVNHQRRAESGSDRTPSPTMGSKPPKEWCMLSGNKKAESEEKDDDDALKYVREIFFT</sequence>
<dbReference type="Pfam" id="PF15325">
    <property type="entry name" value="MRI"/>
    <property type="match status" value="1"/>
</dbReference>
<evidence type="ECO:0000256" key="1">
    <source>
        <dbReference type="SAM" id="MobiDB-lite"/>
    </source>
</evidence>
<gene>
    <name evidence="3" type="primary">CYREN</name>
</gene>
<reference evidence="3" key="1">
    <citation type="submission" date="2025-08" db="UniProtKB">
        <authorList>
            <consortium name="RefSeq"/>
        </authorList>
    </citation>
    <scope>IDENTIFICATION</scope>
</reference>
<evidence type="ECO:0000313" key="3">
    <source>
        <dbReference type="RefSeq" id="XP_072856317.1"/>
    </source>
</evidence>